<dbReference type="AlphaFoldDB" id="A0A8J7SHT7"/>
<dbReference type="InterPro" id="IPR029024">
    <property type="entry name" value="TerB-like"/>
</dbReference>
<dbReference type="Gene3D" id="1.10.3680.10">
    <property type="entry name" value="TerB-like"/>
    <property type="match status" value="1"/>
</dbReference>
<reference evidence="2" key="1">
    <citation type="submission" date="2021-04" db="EMBL/GenBank/DDBJ databases">
        <authorList>
            <person name="Zhang D.-C."/>
        </authorList>
    </citation>
    <scope>NUCLEOTIDE SEQUENCE</scope>
    <source>
        <strain evidence="2">CGMCC 1.15697</strain>
    </source>
</reference>
<keyword evidence="3" id="KW-1185">Reference proteome</keyword>
<gene>
    <name evidence="2" type="ORF">KAJ83_06460</name>
</gene>
<proteinExistence type="predicted"/>
<feature type="domain" description="Co-chaperone DjlA N-terminal" evidence="1">
    <location>
        <begin position="61"/>
        <end position="171"/>
    </location>
</feature>
<dbReference type="Proteomes" id="UP000672602">
    <property type="component" value="Unassembled WGS sequence"/>
</dbReference>
<dbReference type="Pfam" id="PF05099">
    <property type="entry name" value="TerB"/>
    <property type="match status" value="1"/>
</dbReference>
<dbReference type="EMBL" id="JAGMWN010000002">
    <property type="protein sequence ID" value="MBP5856643.1"/>
    <property type="molecule type" value="Genomic_DNA"/>
</dbReference>
<accession>A0A8J7SHT7</accession>
<dbReference type="InterPro" id="IPR007791">
    <property type="entry name" value="DjlA_N"/>
</dbReference>
<sequence length="189" mass="20264">MAGSRICRGARPGAGCEAGRGAGCRASCSRGQAPVLTISARGEPSRRSRTTADDRMLSTHDALIHCMVLTSAADAQVSDTELEVIRGIIANLPVFRDYDPSTMNETATACLAMLDDEDGIDLILARVKEALPARLRETAYALCVEVAAADLHATEEELNLLQIIRQKLEIDRLICAGIERGARARFALA</sequence>
<evidence type="ECO:0000313" key="3">
    <source>
        <dbReference type="Proteomes" id="UP000672602"/>
    </source>
</evidence>
<organism evidence="2 3">
    <name type="scientific">Marivibrio halodurans</name>
    <dbReference type="NCBI Taxonomy" id="2039722"/>
    <lineage>
        <taxon>Bacteria</taxon>
        <taxon>Pseudomonadati</taxon>
        <taxon>Pseudomonadota</taxon>
        <taxon>Alphaproteobacteria</taxon>
        <taxon>Rhodospirillales</taxon>
        <taxon>Rhodospirillaceae</taxon>
        <taxon>Marivibrio</taxon>
    </lineage>
</organism>
<evidence type="ECO:0000259" key="1">
    <source>
        <dbReference type="Pfam" id="PF05099"/>
    </source>
</evidence>
<name>A0A8J7SHT7_9PROT</name>
<comment type="caution">
    <text evidence="2">The sequence shown here is derived from an EMBL/GenBank/DDBJ whole genome shotgun (WGS) entry which is preliminary data.</text>
</comment>
<dbReference type="CDD" id="cd07176">
    <property type="entry name" value="terB"/>
    <property type="match status" value="1"/>
</dbReference>
<dbReference type="SUPFAM" id="SSF158682">
    <property type="entry name" value="TerB-like"/>
    <property type="match status" value="1"/>
</dbReference>
<protein>
    <submittedName>
        <fullName evidence="2">Tellurite resistance TerB family protein</fullName>
    </submittedName>
</protein>
<evidence type="ECO:0000313" key="2">
    <source>
        <dbReference type="EMBL" id="MBP5856643.1"/>
    </source>
</evidence>